<dbReference type="AlphaFoldDB" id="A0A2N0VKD2"/>
<reference evidence="1 2" key="1">
    <citation type="submission" date="2017-11" db="EMBL/GenBank/DDBJ databases">
        <title>Rhodohalobacter 15182 sp. nov., isolated from a salt lake.</title>
        <authorList>
            <person name="Han S."/>
        </authorList>
    </citation>
    <scope>NUCLEOTIDE SEQUENCE [LARGE SCALE GENOMIC DNA]</scope>
    <source>
        <strain evidence="1 2">15182</strain>
    </source>
</reference>
<accession>A0A2N0VKD2</accession>
<comment type="caution">
    <text evidence="1">The sequence shown here is derived from an EMBL/GenBank/DDBJ whole genome shotgun (WGS) entry which is preliminary data.</text>
</comment>
<dbReference type="EMBL" id="PISP01000001">
    <property type="protein sequence ID" value="PKD44619.1"/>
    <property type="molecule type" value="Genomic_DNA"/>
</dbReference>
<dbReference type="SUPFAM" id="SSF56935">
    <property type="entry name" value="Porins"/>
    <property type="match status" value="1"/>
</dbReference>
<dbReference type="RefSeq" id="WP_101071910.1">
    <property type="nucleotide sequence ID" value="NZ_PISP01000001.1"/>
</dbReference>
<keyword evidence="2" id="KW-1185">Reference proteome</keyword>
<dbReference type="OrthoDB" id="1523150at2"/>
<evidence type="ECO:0000313" key="1">
    <source>
        <dbReference type="EMBL" id="PKD44619.1"/>
    </source>
</evidence>
<sequence length="335" mass="36648">MDKRIGLVPAIIFILLTGISSTAYSQGGYSGEFARIGFSPIGLAMGNAMTASTEFSGLSYYNPAQSAATSTSVPVHFSSALMEFDRNLHMVSAQFQLPPSAGISISLINARTADIDGRNLSGYHTGYLNSSEYRLSGAFGIRFSDSLLAGIGIHYNYSTLHDEVPAVQGVGLDIGFLTRLTDQLQAGLSIQNLLSSRSIDSSDLYGTESRPRAEKDPLRILTGFSYSPIENWSIHVDVEHRVNYGEELSDGSGLNNIQEGANFLRLGSNYRLHERISVRGGLRWQEKNPDRKIHPSTGFSIHLPFDHYTPSIDYAFVPEPSGISTMHVFGLRMNL</sequence>
<dbReference type="Gene3D" id="2.40.160.60">
    <property type="entry name" value="Outer membrane protein transport protein (OMPP1/FadL/TodX)"/>
    <property type="match status" value="1"/>
</dbReference>
<protein>
    <recommendedName>
        <fullName evidence="3">PorV/PorQ family protein</fullName>
    </recommendedName>
</protein>
<proteinExistence type="predicted"/>
<organism evidence="1 2">
    <name type="scientific">Rhodohalobacter barkolensis</name>
    <dbReference type="NCBI Taxonomy" id="2053187"/>
    <lineage>
        <taxon>Bacteria</taxon>
        <taxon>Pseudomonadati</taxon>
        <taxon>Balneolota</taxon>
        <taxon>Balneolia</taxon>
        <taxon>Balneolales</taxon>
        <taxon>Balneolaceae</taxon>
        <taxon>Rhodohalobacter</taxon>
    </lineage>
</organism>
<evidence type="ECO:0008006" key="3">
    <source>
        <dbReference type="Google" id="ProtNLM"/>
    </source>
</evidence>
<evidence type="ECO:0000313" key="2">
    <source>
        <dbReference type="Proteomes" id="UP000233398"/>
    </source>
</evidence>
<dbReference type="Proteomes" id="UP000233398">
    <property type="component" value="Unassembled WGS sequence"/>
</dbReference>
<name>A0A2N0VKD2_9BACT</name>
<gene>
    <name evidence="1" type="ORF">CWD77_03925</name>
</gene>